<keyword evidence="5 11" id="KW-0347">Helicase</keyword>
<dbReference type="SMART" id="SM00487">
    <property type="entry name" value="DEXDc"/>
    <property type="match status" value="1"/>
</dbReference>
<feature type="domain" description="Helicase C-terminal" evidence="10">
    <location>
        <begin position="419"/>
        <end position="678"/>
    </location>
</feature>
<organism evidence="11 12">
    <name type="scientific">Meloidogyne graminicola</name>
    <dbReference type="NCBI Taxonomy" id="189291"/>
    <lineage>
        <taxon>Eukaryota</taxon>
        <taxon>Metazoa</taxon>
        <taxon>Ecdysozoa</taxon>
        <taxon>Nematoda</taxon>
        <taxon>Chromadorea</taxon>
        <taxon>Rhabditida</taxon>
        <taxon>Tylenchina</taxon>
        <taxon>Tylenchomorpha</taxon>
        <taxon>Tylenchoidea</taxon>
        <taxon>Meloidogynidae</taxon>
        <taxon>Meloidogyninae</taxon>
        <taxon>Meloidogyne</taxon>
    </lineage>
</organism>
<dbReference type="GO" id="GO:0003724">
    <property type="term" value="F:RNA helicase activity"/>
    <property type="evidence" value="ECO:0007669"/>
    <property type="project" value="UniProtKB-EC"/>
</dbReference>
<feature type="region of interest" description="Disordered" evidence="8">
    <location>
        <begin position="1"/>
        <end position="35"/>
    </location>
</feature>
<dbReference type="EC" id="3.6.4.13" evidence="2"/>
<dbReference type="Pfam" id="PF04408">
    <property type="entry name" value="WHD_HA2"/>
    <property type="match status" value="1"/>
</dbReference>
<dbReference type="GO" id="GO:0003723">
    <property type="term" value="F:RNA binding"/>
    <property type="evidence" value="ECO:0007669"/>
    <property type="project" value="TreeGrafter"/>
</dbReference>
<evidence type="ECO:0000259" key="9">
    <source>
        <dbReference type="PROSITE" id="PS51192"/>
    </source>
</evidence>
<dbReference type="AlphaFoldDB" id="A0A8T0A3D6"/>
<evidence type="ECO:0000256" key="4">
    <source>
        <dbReference type="ARBA" id="ARBA00022801"/>
    </source>
</evidence>
<keyword evidence="6" id="KW-0067">ATP-binding</keyword>
<keyword evidence="4" id="KW-0378">Hydrolase</keyword>
<dbReference type="EMBL" id="JABEBT010000003">
    <property type="protein sequence ID" value="KAF7639908.1"/>
    <property type="molecule type" value="Genomic_DNA"/>
</dbReference>
<evidence type="ECO:0000313" key="12">
    <source>
        <dbReference type="Proteomes" id="UP000605970"/>
    </source>
</evidence>
<gene>
    <name evidence="11" type="ORF">Mgra_00000829</name>
</gene>
<dbReference type="PROSITE" id="PS51194">
    <property type="entry name" value="HELICASE_CTER"/>
    <property type="match status" value="1"/>
</dbReference>
<dbReference type="InterPro" id="IPR011545">
    <property type="entry name" value="DEAD/DEAH_box_helicase_dom"/>
</dbReference>
<dbReference type="InterPro" id="IPR048333">
    <property type="entry name" value="HA2_WH"/>
</dbReference>
<evidence type="ECO:0000256" key="3">
    <source>
        <dbReference type="ARBA" id="ARBA00022741"/>
    </source>
</evidence>
<evidence type="ECO:0000256" key="8">
    <source>
        <dbReference type="SAM" id="MobiDB-lite"/>
    </source>
</evidence>
<dbReference type="InterPro" id="IPR011709">
    <property type="entry name" value="DEAD-box_helicase_OB_fold"/>
</dbReference>
<dbReference type="SMART" id="SM00847">
    <property type="entry name" value="HA2"/>
    <property type="match status" value="1"/>
</dbReference>
<evidence type="ECO:0000256" key="5">
    <source>
        <dbReference type="ARBA" id="ARBA00022806"/>
    </source>
</evidence>
<dbReference type="Proteomes" id="UP000605970">
    <property type="component" value="Unassembled WGS sequence"/>
</dbReference>
<sequence length="969" mass="111741">MSDPVPERKINKKRLENLERLKRKRELKLSKNKRKKSAQVAARKIVKETRESLFGKLQLYQLDHECMKLLNSISTKNSSQSDIEIKKGQIFFPKKLRCVSKEQVHEEVKQNNYIETDGSSSEEYEPFDNEKNIYDNKKAQVIPNVTPCSEDYEECSNGLVLDRSSNKLEKIPEKLQLSERLMRQELIRKQSTKFYEILSRIKGVKIFVQRSQHIQEQRQKLPIICEEQPIVEAINENPVVIICGETGSGKTTQVPQFLYEAGYTSNGHLIGITEPRRIAAISMASRVGLELGIPDISSYQIRYEGNRTDSTKILFITDGVLLKELQTDYTLSRYSVIIIDEAHERSIYSDVLIGLLSRICLARLRKQYPLKLVIMSATLSLEDFLQTRLFPYIQPKVIKVESRQFPVSIYFERRTPENYLEAAFKKICKIHEQYPPGDILVRFKNFGMSILTFFQSGQREVNYLLKLLKKRFPAKCVNDLNSKREHKIKRKVRGKSRLVKEKNSYEVVDYDEFSFFDMDDDSEDFEKIVPEDVPDISANLPTLHCLPLYSLLPKQLQRKVFEERSDNDDVGFSFARRCIIATNVAETSLTIPNIRYVIDSGKEKRRDFDPVTGVSRFIVSWCSKASVYQRSGRAGRVMSGYAFRLFSSAVFEDMLNFSTPEILNKPIEQLVLFLKSMGFSKLSNFPFPTPPKLDQISYAENRLMRLGAITYKNKNDLGQITPLGNTLVQLPLAPAYAKMVTMCPHELLPYAITLVSALSVREPLIPISVIKEDNVEDTLNRMEEILRQRKLWCSFGEARLFGDLTVLLNVIGAADYEKKNPKSLYSLGLRPKALDEITKLRKQLVSIINTSSSLKSKISDEFKMQPPEQEQLKELRKIIIECFPEKIAKKVYEENVAKGAYKTQMLKVVLRCEFVFIDPGSMLFKEQPDFVLYQEIVQISEKKVLQNIIVVEPESIPDFVLSNLRKSYE</sequence>
<dbReference type="InterPro" id="IPR001650">
    <property type="entry name" value="Helicase_C-like"/>
</dbReference>
<dbReference type="Pfam" id="PF21010">
    <property type="entry name" value="HA2_C"/>
    <property type="match status" value="1"/>
</dbReference>
<dbReference type="PANTHER" id="PTHR18934:SF99">
    <property type="entry name" value="ATP-DEPENDENT RNA HELICASE DHX37-RELATED"/>
    <property type="match status" value="1"/>
</dbReference>
<dbReference type="InterPro" id="IPR027417">
    <property type="entry name" value="P-loop_NTPase"/>
</dbReference>
<evidence type="ECO:0000256" key="6">
    <source>
        <dbReference type="ARBA" id="ARBA00022840"/>
    </source>
</evidence>
<name>A0A8T0A3D6_9BILA</name>
<dbReference type="SMART" id="SM00490">
    <property type="entry name" value="HELICc"/>
    <property type="match status" value="1"/>
</dbReference>
<dbReference type="Gene3D" id="1.20.120.1080">
    <property type="match status" value="1"/>
</dbReference>
<evidence type="ECO:0000313" key="11">
    <source>
        <dbReference type="EMBL" id="KAF7639908.1"/>
    </source>
</evidence>
<dbReference type="PROSITE" id="PS51192">
    <property type="entry name" value="HELICASE_ATP_BIND_1"/>
    <property type="match status" value="1"/>
</dbReference>
<protein>
    <recommendedName>
        <fullName evidence="2">RNA helicase</fullName>
        <ecNumber evidence="2">3.6.4.13</ecNumber>
    </recommendedName>
</protein>
<dbReference type="PANTHER" id="PTHR18934">
    <property type="entry name" value="ATP-DEPENDENT RNA HELICASE"/>
    <property type="match status" value="1"/>
</dbReference>
<comment type="catalytic activity">
    <reaction evidence="7">
        <text>ATP + H2O = ADP + phosphate + H(+)</text>
        <dbReference type="Rhea" id="RHEA:13065"/>
        <dbReference type="ChEBI" id="CHEBI:15377"/>
        <dbReference type="ChEBI" id="CHEBI:15378"/>
        <dbReference type="ChEBI" id="CHEBI:30616"/>
        <dbReference type="ChEBI" id="CHEBI:43474"/>
        <dbReference type="ChEBI" id="CHEBI:456216"/>
        <dbReference type="EC" id="3.6.4.13"/>
    </reaction>
</comment>
<dbReference type="PROSITE" id="PS00690">
    <property type="entry name" value="DEAH_ATP_HELICASE"/>
    <property type="match status" value="1"/>
</dbReference>
<dbReference type="CDD" id="cd18791">
    <property type="entry name" value="SF2_C_RHA"/>
    <property type="match status" value="1"/>
</dbReference>
<dbReference type="GO" id="GO:0016787">
    <property type="term" value="F:hydrolase activity"/>
    <property type="evidence" value="ECO:0007669"/>
    <property type="project" value="UniProtKB-KW"/>
</dbReference>
<comment type="similarity">
    <text evidence="1">Belongs to the DEAD box helicase family. DEAH subfamily.</text>
</comment>
<evidence type="ECO:0000256" key="7">
    <source>
        <dbReference type="ARBA" id="ARBA00047984"/>
    </source>
</evidence>
<feature type="compositionally biased region" description="Basic residues" evidence="8">
    <location>
        <begin position="21"/>
        <end position="35"/>
    </location>
</feature>
<dbReference type="Pfam" id="PF00271">
    <property type="entry name" value="Helicase_C"/>
    <property type="match status" value="1"/>
</dbReference>
<proteinExistence type="inferred from homology"/>
<dbReference type="InterPro" id="IPR014001">
    <property type="entry name" value="Helicase_ATP-bd"/>
</dbReference>
<dbReference type="GO" id="GO:0000462">
    <property type="term" value="P:maturation of SSU-rRNA from tricistronic rRNA transcript (SSU-rRNA, 5.8S rRNA, LSU-rRNA)"/>
    <property type="evidence" value="ECO:0007669"/>
    <property type="project" value="TreeGrafter"/>
</dbReference>
<feature type="domain" description="Helicase ATP-binding" evidence="9">
    <location>
        <begin position="231"/>
        <end position="397"/>
    </location>
</feature>
<feature type="compositionally biased region" description="Basic and acidic residues" evidence="8">
    <location>
        <begin position="1"/>
        <end position="20"/>
    </location>
</feature>
<evidence type="ECO:0000259" key="10">
    <source>
        <dbReference type="PROSITE" id="PS51194"/>
    </source>
</evidence>
<dbReference type="Gene3D" id="3.40.50.300">
    <property type="entry name" value="P-loop containing nucleotide triphosphate hydrolases"/>
    <property type="match status" value="2"/>
</dbReference>
<accession>A0A8T0A3D6</accession>
<evidence type="ECO:0000256" key="2">
    <source>
        <dbReference type="ARBA" id="ARBA00012552"/>
    </source>
</evidence>
<dbReference type="Pfam" id="PF07717">
    <property type="entry name" value="OB_NTP_bind"/>
    <property type="match status" value="1"/>
</dbReference>
<dbReference type="GO" id="GO:0005730">
    <property type="term" value="C:nucleolus"/>
    <property type="evidence" value="ECO:0007669"/>
    <property type="project" value="TreeGrafter"/>
</dbReference>
<comment type="caution">
    <text evidence="11">The sequence shown here is derived from an EMBL/GenBank/DDBJ whole genome shotgun (WGS) entry which is preliminary data.</text>
</comment>
<dbReference type="InterPro" id="IPR007502">
    <property type="entry name" value="Helicase-assoc_dom"/>
</dbReference>
<dbReference type="Pfam" id="PF00270">
    <property type="entry name" value="DEAD"/>
    <property type="match status" value="1"/>
</dbReference>
<evidence type="ECO:0000256" key="1">
    <source>
        <dbReference type="ARBA" id="ARBA00008792"/>
    </source>
</evidence>
<dbReference type="FunFam" id="3.40.50.300:FF:000637">
    <property type="entry name" value="ATP-dependent RNA helicase DHX37/DHR1"/>
    <property type="match status" value="1"/>
</dbReference>
<keyword evidence="3" id="KW-0547">Nucleotide-binding</keyword>
<dbReference type="GO" id="GO:0005524">
    <property type="term" value="F:ATP binding"/>
    <property type="evidence" value="ECO:0007669"/>
    <property type="project" value="UniProtKB-KW"/>
</dbReference>
<keyword evidence="12" id="KW-1185">Reference proteome</keyword>
<dbReference type="InterPro" id="IPR002464">
    <property type="entry name" value="DNA/RNA_helicase_DEAH_CS"/>
</dbReference>
<dbReference type="OrthoDB" id="10025033at2759"/>
<reference evidence="11" key="1">
    <citation type="journal article" date="2020" name="Ecol. Evol.">
        <title>Genome structure and content of the rice root-knot nematode (Meloidogyne graminicola).</title>
        <authorList>
            <person name="Phan N.T."/>
            <person name="Danchin E.G.J."/>
            <person name="Klopp C."/>
            <person name="Perfus-Barbeoch L."/>
            <person name="Kozlowski D.K."/>
            <person name="Koutsovoulos G.D."/>
            <person name="Lopez-Roques C."/>
            <person name="Bouchez O."/>
            <person name="Zahm M."/>
            <person name="Besnard G."/>
            <person name="Bellafiore S."/>
        </authorList>
    </citation>
    <scope>NUCLEOTIDE SEQUENCE</scope>
    <source>
        <strain evidence="11">VN-18</strain>
    </source>
</reference>
<dbReference type="SUPFAM" id="SSF52540">
    <property type="entry name" value="P-loop containing nucleoside triphosphate hydrolases"/>
    <property type="match status" value="1"/>
</dbReference>